<feature type="compositionally biased region" description="Low complexity" evidence="1">
    <location>
        <begin position="1437"/>
        <end position="1461"/>
    </location>
</feature>
<feature type="transmembrane region" description="Helical" evidence="2">
    <location>
        <begin position="1467"/>
        <end position="1485"/>
    </location>
</feature>
<evidence type="ECO:0000313" key="5">
    <source>
        <dbReference type="Proteomes" id="UP001204445"/>
    </source>
</evidence>
<dbReference type="GO" id="GO:0051116">
    <property type="term" value="F:cobaltochelatase activity"/>
    <property type="evidence" value="ECO:0007669"/>
    <property type="project" value="UniProtKB-EC"/>
</dbReference>
<feature type="domain" description="CobN/magnesium chelatase" evidence="3">
    <location>
        <begin position="625"/>
        <end position="877"/>
    </location>
</feature>
<keyword evidence="4" id="KW-0436">Ligase</keyword>
<dbReference type="EC" id="6.6.1.2" evidence="4"/>
<evidence type="ECO:0000256" key="2">
    <source>
        <dbReference type="SAM" id="Phobius"/>
    </source>
</evidence>
<feature type="domain" description="CobN/magnesium chelatase" evidence="3">
    <location>
        <begin position="885"/>
        <end position="1343"/>
    </location>
</feature>
<evidence type="ECO:0000259" key="3">
    <source>
        <dbReference type="Pfam" id="PF02514"/>
    </source>
</evidence>
<reference evidence="4" key="1">
    <citation type="submission" date="2022-08" db="EMBL/GenBank/DDBJ databases">
        <title>Genomic Encyclopedia of Type Strains, Phase III (KMG-III): the genomes of soil and plant-associated and newly described type strains.</title>
        <authorList>
            <person name="Whitman W."/>
        </authorList>
    </citation>
    <scope>NUCLEOTIDE SEQUENCE</scope>
    <source>
        <strain evidence="4">HMT 1</strain>
    </source>
</reference>
<protein>
    <submittedName>
        <fullName evidence="4">Cobaltochelatase CobN</fullName>
        <ecNumber evidence="4">6.6.1.2</ecNumber>
    </submittedName>
</protein>
<dbReference type="CDD" id="cd10150">
    <property type="entry name" value="CobN_like"/>
    <property type="match status" value="1"/>
</dbReference>
<gene>
    <name evidence="4" type="ORF">J2T55_000687</name>
</gene>
<evidence type="ECO:0000256" key="1">
    <source>
        <dbReference type="SAM" id="MobiDB-lite"/>
    </source>
</evidence>
<name>A0AAE3HLL2_9GAMM</name>
<dbReference type="PANTHER" id="PTHR44119:SF1">
    <property type="entry name" value="MAGNESIUM-CHELATASE SUBUNIT CHLH, CHLOROPLASTIC"/>
    <property type="match status" value="1"/>
</dbReference>
<organism evidence="4 5">
    <name type="scientific">Methylohalomonas lacus</name>
    <dbReference type="NCBI Taxonomy" id="398773"/>
    <lineage>
        <taxon>Bacteria</taxon>
        <taxon>Pseudomonadati</taxon>
        <taxon>Pseudomonadota</taxon>
        <taxon>Gammaproteobacteria</taxon>
        <taxon>Methylohalomonadales</taxon>
        <taxon>Methylohalomonadaceae</taxon>
        <taxon>Methylohalomonas</taxon>
    </lineage>
</organism>
<feature type="region of interest" description="Disordered" evidence="1">
    <location>
        <begin position="1413"/>
        <end position="1463"/>
    </location>
</feature>
<dbReference type="Pfam" id="PF02514">
    <property type="entry name" value="CobN-Mg_chel"/>
    <property type="match status" value="3"/>
</dbReference>
<dbReference type="EMBL" id="JANUCT010000004">
    <property type="protein sequence ID" value="MCS3902683.1"/>
    <property type="molecule type" value="Genomic_DNA"/>
</dbReference>
<dbReference type="PANTHER" id="PTHR44119">
    <property type="entry name" value="MAGNESIUM-CHELATASE SUBUNIT CHLH, CHLOROPLASTIC"/>
    <property type="match status" value="1"/>
</dbReference>
<feature type="compositionally biased region" description="Basic and acidic residues" evidence="1">
    <location>
        <begin position="1423"/>
        <end position="1436"/>
    </location>
</feature>
<evidence type="ECO:0000313" key="4">
    <source>
        <dbReference type="EMBL" id="MCS3902683.1"/>
    </source>
</evidence>
<keyword evidence="2" id="KW-0812">Transmembrane</keyword>
<accession>A0AAE3HLL2</accession>
<keyword evidence="2" id="KW-0472">Membrane</keyword>
<feature type="domain" description="CobN/magnesium chelatase" evidence="3">
    <location>
        <begin position="197"/>
        <end position="537"/>
    </location>
</feature>
<comment type="caution">
    <text evidence="4">The sequence shown here is derived from an EMBL/GenBank/DDBJ whole genome shotgun (WGS) entry which is preliminary data.</text>
</comment>
<keyword evidence="5" id="KW-1185">Reference proteome</keyword>
<keyword evidence="2" id="KW-1133">Transmembrane helix</keyword>
<sequence length="1495" mass="164423">MNAPQGHPCFRPRTRSRLTGSGGRLASVKNVLLGLLIAGFLLFAQNLAAASLFGVVSERSASLLAAGAGRFLDQYPDHELVLRNTRQVAAMSDAELRERLATADSVLLVGVFGDQAVRLEKLLASMDRPPARLLAFNGERRLTRLSRLQGEAIMADLNEAGMDALHDKAEPGQPVAEHLRQQQERFPPLAGWLEARAYWQGRGSDNAAGLLAWLLQPFAGDLSVPEPELAEAVRYYHDGKVSPTPPEAVFAAGQPVVAVLDHDTGDVAGQNALMQGLCAQLRQRDLGCLGVIARWGAASAEALETLPERLGQGRLAAVVSLQDFVIGGSEARGRGDAALEALDVPVIKGLRLTDRDAETWRLSDDGLPVDSVHYRLAMPELQGIGQAQVLAVQQPAQTQQATGLRYASMTTLPAELRSISERVANWQTLRHKANQDKRIGIVYYNHPPGRHNIGADNLDVPESLLTILRDLKAAGYDTGELPDNAESLLEMLQTRGVNLPENREALAEMAAATPRLPLERYRRWFESLPAQVQGEVNHGPLGYLHDSLRQALENARPERGRELLERMHADLKHMLAGVDHPARDRARDLLAQLVDEYRALLAGEHADWAQADRLQAALLDTGIASLDGWGEPPGDIMVHDGEFVLPGLRFGKVFIGPQPPRGWERHEELLHANLSFPPPHQYLAWYHWLRAEFRADALVHLGRHSTYEFLPHKHVGLTQTDYPRIVIGDTPVVYPYIVDGVGEGLQAKRRGLAVIVDHLTPPLSATPLYDDLLQLRQQIESYEAASGDQAEATRSRAFRQILDGVKKLELETAIERELQAEFNDDDITLETVDDEMLVHEVGHYLTEMQEDFMPHGLHVFGRDWDEQARSMMLESMAGDGDIDPDWRAALERSPGDERDFLLAGLAGRYIPPAKGNDPVRTPDVLPTGRNFHGLNGDLLPTSVGYELGRDMAQQARNEQPSGETGQGSEAVILWASDTVRDEGAMVAFGLDMLGVRPSWNGRGIVDGLERLPLNDGRYRRDVVFTTSGLFRDLYGSLLTLVDRAVRVALAGAGQTIRDRQPQLAPALDAALAPVRESVEEDDESLQRNLLAGHWVTAAREAMAAGADADTAGRQAILRVFGDAPGGYGAGINRLVERSASWSERGEIAAAYLRRMGHAYGAEQSGTAAHDQFERALGNVRRTYLGRASNLYGLMDNNDAFDYLGGLSMAVEEISGSVPDNNVINHADPDNPNMRPLDQALQMELQGQFLNPAWIKPLMAQGYAGARTMGSKFLEYLWGWQVTNPDSIQPWMWESVKAVYIDDKHGLELDRFLRQDQQAPVLTNMLAIMLVAIHKDFWPASEQTVAQLSRQLARMIAEHGLPGSGHTRPDHPMLDWVAGQVGPELREAMNEQRRAAADAPAGEQAVVTTTVAELQEAGDNSEAATRESQERNMDRTEQTTANAQANADQQQQREQQQTAQPQPDRDHWPLWALLTVAVILLAGGFLRGRSAGGRHV</sequence>
<proteinExistence type="predicted"/>
<dbReference type="Proteomes" id="UP001204445">
    <property type="component" value="Unassembled WGS sequence"/>
</dbReference>
<dbReference type="InterPro" id="IPR003672">
    <property type="entry name" value="CobN/Mg_chltase"/>
</dbReference>